<dbReference type="CDD" id="cd02440">
    <property type="entry name" value="AdoMet_MTases"/>
    <property type="match status" value="1"/>
</dbReference>
<dbReference type="InterPro" id="IPR001678">
    <property type="entry name" value="MeTrfase_RsmB-F_NOP2_dom"/>
</dbReference>
<dbReference type="Gene3D" id="1.10.940.10">
    <property type="entry name" value="NusB-like"/>
    <property type="match status" value="1"/>
</dbReference>
<dbReference type="HOGENOM" id="CLU_005316_0_3_11"/>
<evidence type="ECO:0000256" key="3">
    <source>
        <dbReference type="ARBA" id="ARBA00022691"/>
    </source>
</evidence>
<dbReference type="InterPro" id="IPR023267">
    <property type="entry name" value="RCMT"/>
</dbReference>
<evidence type="ECO:0000256" key="5">
    <source>
        <dbReference type="PROSITE-ProRule" id="PRU00023"/>
    </source>
</evidence>
<evidence type="ECO:0000259" key="8">
    <source>
        <dbReference type="PROSITE" id="PS51686"/>
    </source>
</evidence>
<dbReference type="PANTHER" id="PTHR22807">
    <property type="entry name" value="NOP2 YEAST -RELATED NOL1/NOP2/FMU SUN DOMAIN-CONTAINING"/>
    <property type="match status" value="1"/>
</dbReference>
<dbReference type="RefSeq" id="WP_012798132.1">
    <property type="nucleotide sequence ID" value="NC_013165.1"/>
</dbReference>
<dbReference type="GO" id="GO:0001510">
    <property type="term" value="P:RNA methylation"/>
    <property type="evidence" value="ECO:0007669"/>
    <property type="project" value="InterPro"/>
</dbReference>
<dbReference type="EMBL" id="CP001684">
    <property type="protein sequence ID" value="ACV22028.1"/>
    <property type="molecule type" value="Genomic_DNA"/>
</dbReference>
<feature type="active site" description="Nucleophile" evidence="6">
    <location>
        <position position="481"/>
    </location>
</feature>
<keyword evidence="4 6" id="KW-0694">RNA-binding</keyword>
<evidence type="ECO:0000256" key="2">
    <source>
        <dbReference type="ARBA" id="ARBA00022679"/>
    </source>
</evidence>
<feature type="region of interest" description="Disordered" evidence="7">
    <location>
        <begin position="1"/>
        <end position="91"/>
    </location>
</feature>
<feature type="binding site" evidence="6">
    <location>
        <position position="382"/>
    </location>
    <ligand>
        <name>S-adenosyl-L-methionine</name>
        <dbReference type="ChEBI" id="CHEBI:59789"/>
    </ligand>
</feature>
<evidence type="ECO:0000256" key="1">
    <source>
        <dbReference type="ARBA" id="ARBA00022603"/>
    </source>
</evidence>
<dbReference type="GO" id="GO:0003723">
    <property type="term" value="F:RNA binding"/>
    <property type="evidence" value="ECO:0007669"/>
    <property type="project" value="UniProtKB-UniRule"/>
</dbReference>
<organism evidence="9 10">
    <name type="scientific">Slackia heliotrinireducens (strain ATCC 29202 / DSM 20476 / NCTC 11029 / RHS 1)</name>
    <name type="common">Peptococcus heliotrinreducens</name>
    <dbReference type="NCBI Taxonomy" id="471855"/>
    <lineage>
        <taxon>Bacteria</taxon>
        <taxon>Bacillati</taxon>
        <taxon>Actinomycetota</taxon>
        <taxon>Coriobacteriia</taxon>
        <taxon>Eggerthellales</taxon>
        <taxon>Eggerthellaceae</taxon>
        <taxon>Slackia</taxon>
    </lineage>
</organism>
<evidence type="ECO:0000313" key="10">
    <source>
        <dbReference type="Proteomes" id="UP000002026"/>
    </source>
</evidence>
<dbReference type="InterPro" id="IPR049560">
    <property type="entry name" value="MeTrfase_RsmB-F_NOP2_cat"/>
</dbReference>
<feature type="repeat" description="ANK" evidence="5">
    <location>
        <begin position="265"/>
        <end position="300"/>
    </location>
</feature>
<protein>
    <submittedName>
        <fullName evidence="9">tRNA/rRNA cytosine-C5-methylase</fullName>
    </submittedName>
</protein>
<keyword evidence="2 6" id="KW-0808">Transferase</keyword>
<keyword evidence="1 6" id="KW-0489">Methyltransferase</keyword>
<evidence type="ECO:0000256" key="6">
    <source>
        <dbReference type="PROSITE-ProRule" id="PRU01023"/>
    </source>
</evidence>
<sequence>MCAYRGREGMNSNRGDGQGGRGGSPRDAHGDRGGYKGRSDSRERSNGRKDADGRRVGGGRRVYVGNGGRSGGNARASHSGRSSQAPRRLENHASPARIAACLSCRIVRERDAFVSEVVPGVVSRMGPMKPEDVAFATRLARGVVATSGALDDFINRNLYSPADIQPNVRDALRVSAYELLYLKKDDYVAVDQGVELVAYVEPKARALANAVLRKMARTASRWPFGDVGTDVVALSRKVAFPSWMAKRLVEEMGREQAAAFMEASNGDAPVHAAVNAIRATDEEVLAVLQEQGADPNLVEGIPGCIRIGTPKAIRSDVVTKLFEDGKVLISDPSAQKVASFALPGEPPSAFIEVGSGRGTKTVLMQSNAMRKYGKQFPIVSVDDHPFKAKLLRNRAREYGLTSVQTKVADGRKLTSLYEKGSFDAVFVDAPCSGVGTLRRHPEIRWRLTERDVAKMADVQLDILIDAASLVKTGGQVVYSTCTVFREENERVVERFLKTKFGERFEMTEMLKMSLEEDGPDAHFAVRLTKRF</sequence>
<dbReference type="InterPro" id="IPR006027">
    <property type="entry name" value="NusB_RsmB_TIM44"/>
</dbReference>
<dbReference type="InterPro" id="IPR054728">
    <property type="entry name" value="RsmB-like_ferredoxin"/>
</dbReference>
<reference evidence="9 10" key="1">
    <citation type="journal article" date="2009" name="Stand. Genomic Sci.">
        <title>Complete genome sequence of Slackia heliotrinireducens type strain (RHS 1).</title>
        <authorList>
            <person name="Pukall R."/>
            <person name="Lapidus A."/>
            <person name="Nolan M."/>
            <person name="Copeland A."/>
            <person name="Glavina Del Rio T."/>
            <person name="Lucas S."/>
            <person name="Chen F."/>
            <person name="Tice H."/>
            <person name="Cheng J.F."/>
            <person name="Chertkov O."/>
            <person name="Bruce D."/>
            <person name="Goodwin L."/>
            <person name="Kuske C."/>
            <person name="Brettin T."/>
            <person name="Detter J.C."/>
            <person name="Han C."/>
            <person name="Pitluck S."/>
            <person name="Pati A."/>
            <person name="Mavrommatis K."/>
            <person name="Ivanova N."/>
            <person name="Ovchinnikova G."/>
            <person name="Chen A."/>
            <person name="Palaniappan K."/>
            <person name="Schneider S."/>
            <person name="Rohde M."/>
            <person name="Chain P."/>
            <person name="D'haeseleer P."/>
            <person name="Goker M."/>
            <person name="Bristow J."/>
            <person name="Eisen J.A."/>
            <person name="Markowitz V."/>
            <person name="Kyrpides N.C."/>
            <person name="Klenk H.P."/>
            <person name="Hugenholtz P."/>
        </authorList>
    </citation>
    <scope>NUCLEOTIDE SEQUENCE [LARGE SCALE GENOMIC DNA]</scope>
    <source>
        <strain evidence="10">ATCC 29202 / DSM 20476 / NCTC 11029 / RHS 1</strain>
    </source>
</reference>
<dbReference type="Pfam" id="PF01189">
    <property type="entry name" value="Methyltr_RsmB-F"/>
    <property type="match status" value="1"/>
</dbReference>
<dbReference type="InterPro" id="IPR029063">
    <property type="entry name" value="SAM-dependent_MTases_sf"/>
</dbReference>
<dbReference type="KEGG" id="shi:Shel_09910"/>
<gene>
    <name evidence="9" type="ordered locus">Shel_09910</name>
</gene>
<dbReference type="PRINTS" id="PR02008">
    <property type="entry name" value="RCMTFAMILY"/>
</dbReference>
<feature type="compositionally biased region" description="Basic and acidic residues" evidence="7">
    <location>
        <begin position="24"/>
        <end position="55"/>
    </location>
</feature>
<dbReference type="SUPFAM" id="SSF53335">
    <property type="entry name" value="S-adenosyl-L-methionine-dependent methyltransferases"/>
    <property type="match status" value="1"/>
</dbReference>
<feature type="binding site" evidence="6">
    <location>
        <position position="428"/>
    </location>
    <ligand>
        <name>S-adenosyl-L-methionine</name>
        <dbReference type="ChEBI" id="CHEBI:59789"/>
    </ligand>
</feature>
<dbReference type="SUPFAM" id="SSF48013">
    <property type="entry name" value="NusB-like"/>
    <property type="match status" value="1"/>
</dbReference>
<evidence type="ECO:0000256" key="4">
    <source>
        <dbReference type="ARBA" id="ARBA00022884"/>
    </source>
</evidence>
<dbReference type="Pfam" id="PF22458">
    <property type="entry name" value="RsmF-B_ferredox"/>
    <property type="match status" value="1"/>
</dbReference>
<dbReference type="Pfam" id="PF01029">
    <property type="entry name" value="NusB"/>
    <property type="match status" value="1"/>
</dbReference>
<dbReference type="STRING" id="471855.Shel_09910"/>
<feature type="compositionally biased region" description="Low complexity" evidence="7">
    <location>
        <begin position="72"/>
        <end position="83"/>
    </location>
</feature>
<name>C7N543_SLAHD</name>
<comment type="caution">
    <text evidence="6">Lacks conserved residue(s) required for the propagation of feature annotation.</text>
</comment>
<dbReference type="InterPro" id="IPR002110">
    <property type="entry name" value="Ankyrin_rpt"/>
</dbReference>
<dbReference type="Proteomes" id="UP000002026">
    <property type="component" value="Chromosome"/>
</dbReference>
<dbReference type="AlphaFoldDB" id="C7N543"/>
<feature type="binding site" evidence="6">
    <location>
        <position position="409"/>
    </location>
    <ligand>
        <name>S-adenosyl-L-methionine</name>
        <dbReference type="ChEBI" id="CHEBI:59789"/>
    </ligand>
</feature>
<dbReference type="GO" id="GO:0008173">
    <property type="term" value="F:RNA methyltransferase activity"/>
    <property type="evidence" value="ECO:0007669"/>
    <property type="project" value="InterPro"/>
</dbReference>
<evidence type="ECO:0000313" key="9">
    <source>
        <dbReference type="EMBL" id="ACV22028.1"/>
    </source>
</evidence>
<dbReference type="eggNOG" id="COG0144">
    <property type="taxonomic scope" value="Bacteria"/>
</dbReference>
<keyword evidence="10" id="KW-1185">Reference proteome</keyword>
<comment type="similarity">
    <text evidence="6">Belongs to the class I-like SAM-binding methyltransferase superfamily. RsmB/NOP family.</text>
</comment>
<proteinExistence type="inferred from homology"/>
<feature type="domain" description="SAM-dependent MTase RsmB/NOP-type" evidence="8">
    <location>
        <begin position="260"/>
        <end position="531"/>
    </location>
</feature>
<dbReference type="PROSITE" id="PS51686">
    <property type="entry name" value="SAM_MT_RSMB_NOP"/>
    <property type="match status" value="1"/>
</dbReference>
<dbReference type="GO" id="GO:0006355">
    <property type="term" value="P:regulation of DNA-templated transcription"/>
    <property type="evidence" value="ECO:0007669"/>
    <property type="project" value="InterPro"/>
</dbReference>
<dbReference type="PROSITE" id="PS50088">
    <property type="entry name" value="ANK_REPEAT"/>
    <property type="match status" value="1"/>
</dbReference>
<dbReference type="eggNOG" id="COG0781">
    <property type="taxonomic scope" value="Bacteria"/>
</dbReference>
<keyword evidence="5" id="KW-0040">ANK repeat</keyword>
<accession>C7N543</accession>
<keyword evidence="3 6" id="KW-0949">S-adenosyl-L-methionine</keyword>
<dbReference type="InterPro" id="IPR035926">
    <property type="entry name" value="NusB-like_sf"/>
</dbReference>
<evidence type="ECO:0000256" key="7">
    <source>
        <dbReference type="SAM" id="MobiDB-lite"/>
    </source>
</evidence>
<dbReference type="PANTHER" id="PTHR22807:SF53">
    <property type="entry name" value="RIBOSOMAL RNA SMALL SUBUNIT METHYLTRANSFERASE B-RELATED"/>
    <property type="match status" value="1"/>
</dbReference>
<dbReference type="Gene3D" id="3.40.50.150">
    <property type="entry name" value="Vaccinia Virus protein VP39"/>
    <property type="match status" value="1"/>
</dbReference>